<evidence type="ECO:0000256" key="2">
    <source>
        <dbReference type="SAM" id="MobiDB-lite"/>
    </source>
</evidence>
<evidence type="ECO:0000313" key="4">
    <source>
        <dbReference type="EMBL" id="KAK4135997.1"/>
    </source>
</evidence>
<evidence type="ECO:0000259" key="3">
    <source>
        <dbReference type="SMART" id="SM00066"/>
    </source>
</evidence>
<dbReference type="AlphaFoldDB" id="A0AAN6ZF22"/>
<dbReference type="GO" id="GO:0001228">
    <property type="term" value="F:DNA-binding transcription activator activity, RNA polymerase II-specific"/>
    <property type="evidence" value="ECO:0007669"/>
    <property type="project" value="TreeGrafter"/>
</dbReference>
<keyword evidence="1" id="KW-0539">Nucleus</keyword>
<dbReference type="InterPro" id="IPR021858">
    <property type="entry name" value="Fun_TF"/>
</dbReference>
<comment type="caution">
    <text evidence="4">The sequence shown here is derived from an EMBL/GenBank/DDBJ whole genome shotgun (WGS) entry which is preliminary data.</text>
</comment>
<dbReference type="SMART" id="SM00066">
    <property type="entry name" value="GAL4"/>
    <property type="match status" value="1"/>
</dbReference>
<feature type="compositionally biased region" description="Low complexity" evidence="2">
    <location>
        <begin position="52"/>
        <end position="70"/>
    </location>
</feature>
<reference evidence="4" key="2">
    <citation type="submission" date="2023-05" db="EMBL/GenBank/DDBJ databases">
        <authorList>
            <consortium name="Lawrence Berkeley National Laboratory"/>
            <person name="Steindorff A."/>
            <person name="Hensen N."/>
            <person name="Bonometti L."/>
            <person name="Westerberg I."/>
            <person name="Brannstrom I.O."/>
            <person name="Guillou S."/>
            <person name="Cros-Aarteil S."/>
            <person name="Calhoun S."/>
            <person name="Haridas S."/>
            <person name="Kuo A."/>
            <person name="Mondo S."/>
            <person name="Pangilinan J."/>
            <person name="Riley R."/>
            <person name="Labutti K."/>
            <person name="Andreopoulos B."/>
            <person name="Lipzen A."/>
            <person name="Chen C."/>
            <person name="Yanf M."/>
            <person name="Daum C."/>
            <person name="Ng V."/>
            <person name="Clum A."/>
            <person name="Ohm R."/>
            <person name="Martin F."/>
            <person name="Silar P."/>
            <person name="Natvig D."/>
            <person name="Lalanne C."/>
            <person name="Gautier V."/>
            <person name="Ament-Velasquez S.L."/>
            <person name="Kruys A."/>
            <person name="Hutchinson M.I."/>
            <person name="Powell A.J."/>
            <person name="Barry K."/>
            <person name="Miller A.N."/>
            <person name="Grigoriev I.V."/>
            <person name="Debuchy R."/>
            <person name="Gladieux P."/>
            <person name="Thoren M.H."/>
            <person name="Johannesson H."/>
        </authorList>
    </citation>
    <scope>NUCLEOTIDE SEQUENCE</scope>
    <source>
        <strain evidence="4">CBS 123565</strain>
    </source>
</reference>
<dbReference type="Pfam" id="PF11951">
    <property type="entry name" value="Fungal_trans_2"/>
    <property type="match status" value="1"/>
</dbReference>
<accession>A0AAN6ZF22</accession>
<feature type="region of interest" description="Disordered" evidence="2">
    <location>
        <begin position="51"/>
        <end position="140"/>
    </location>
</feature>
<feature type="domain" description="Zn(2)-C6 fungal-type" evidence="3">
    <location>
        <begin position="9"/>
        <end position="51"/>
    </location>
</feature>
<dbReference type="EMBL" id="MU853404">
    <property type="protein sequence ID" value="KAK4135997.1"/>
    <property type="molecule type" value="Genomic_DNA"/>
</dbReference>
<dbReference type="Proteomes" id="UP001304895">
    <property type="component" value="Unassembled WGS sequence"/>
</dbReference>
<gene>
    <name evidence="4" type="ORF">BT67DRAFT_448338</name>
</gene>
<dbReference type="InterPro" id="IPR053157">
    <property type="entry name" value="Sterol_Uptake_Regulator"/>
</dbReference>
<dbReference type="PANTHER" id="PTHR47784:SF5">
    <property type="entry name" value="STEROL UPTAKE CONTROL PROTEIN 2"/>
    <property type="match status" value="1"/>
</dbReference>
<keyword evidence="5" id="KW-1185">Reference proteome</keyword>
<protein>
    <recommendedName>
        <fullName evidence="3">Zn(2)-C6 fungal-type domain-containing protein</fullName>
    </recommendedName>
</protein>
<dbReference type="CDD" id="cd00067">
    <property type="entry name" value="GAL4"/>
    <property type="match status" value="1"/>
</dbReference>
<proteinExistence type="predicted"/>
<dbReference type="PANTHER" id="PTHR47784">
    <property type="entry name" value="STEROL UPTAKE CONTROL PROTEIN 2"/>
    <property type="match status" value="1"/>
</dbReference>
<dbReference type="GO" id="GO:0008270">
    <property type="term" value="F:zinc ion binding"/>
    <property type="evidence" value="ECO:0007669"/>
    <property type="project" value="InterPro"/>
</dbReference>
<dbReference type="SUPFAM" id="SSF57701">
    <property type="entry name" value="Zn2/Cys6 DNA-binding domain"/>
    <property type="match status" value="1"/>
</dbReference>
<evidence type="ECO:0000313" key="5">
    <source>
        <dbReference type="Proteomes" id="UP001304895"/>
    </source>
</evidence>
<dbReference type="Pfam" id="PF00172">
    <property type="entry name" value="Zn_clus"/>
    <property type="match status" value="1"/>
</dbReference>
<sequence>MARLRLGYTKSRTGCQRCKARRCDETRPSCRACVRHGMECSLSKVSLAPRQAAVSPGPSAASMSSSGATPSPGPALDAASPPTPALGNTRTLNTRPKPSNICPSSPSSAGEKTPGAVLSSPRPALTAAAESEAASPASAASTDPFPYLAKFVTSPPEQDTTHWVVDLELLHQFITSTYTTFTVDVSRKDTEQLWQVVVPQLAFAHVFLLHQILAISARHLAHLYPRRGHEYSLRASQHQSLSFGGMRGALANISPHNCHALFAASSLLFISSLAALATGQPVVEGPGPSVEDLADIFLLMKGVGSVLHSSNALLRSGPLSRIFMRVAADQASMTMTRVTHALNDFSLQADEIDHTDAAGPIIRAEINHLATAIRESATQTESPEYRTVAVWPLLMSDALIPLLRQRNQAALALLCYYCVMFHAAELQGYWFMQGWASSVLADISKTLSPPWNQHLTWALAYISEQTSKN</sequence>
<dbReference type="InterPro" id="IPR036864">
    <property type="entry name" value="Zn2-C6_fun-type_DNA-bd_sf"/>
</dbReference>
<organism evidence="4 5">
    <name type="scientific">Trichocladium antarcticum</name>
    <dbReference type="NCBI Taxonomy" id="1450529"/>
    <lineage>
        <taxon>Eukaryota</taxon>
        <taxon>Fungi</taxon>
        <taxon>Dikarya</taxon>
        <taxon>Ascomycota</taxon>
        <taxon>Pezizomycotina</taxon>
        <taxon>Sordariomycetes</taxon>
        <taxon>Sordariomycetidae</taxon>
        <taxon>Sordariales</taxon>
        <taxon>Chaetomiaceae</taxon>
        <taxon>Trichocladium</taxon>
    </lineage>
</organism>
<feature type="compositionally biased region" description="Low complexity" evidence="2">
    <location>
        <begin position="123"/>
        <end position="140"/>
    </location>
</feature>
<feature type="compositionally biased region" description="Polar residues" evidence="2">
    <location>
        <begin position="86"/>
        <end position="110"/>
    </location>
</feature>
<dbReference type="InterPro" id="IPR001138">
    <property type="entry name" value="Zn2Cys6_DnaBD"/>
</dbReference>
<evidence type="ECO:0000256" key="1">
    <source>
        <dbReference type="ARBA" id="ARBA00023242"/>
    </source>
</evidence>
<name>A0AAN6ZF22_9PEZI</name>
<reference evidence="4" key="1">
    <citation type="journal article" date="2023" name="Mol. Phylogenet. Evol.">
        <title>Genome-scale phylogeny and comparative genomics of the fungal order Sordariales.</title>
        <authorList>
            <person name="Hensen N."/>
            <person name="Bonometti L."/>
            <person name="Westerberg I."/>
            <person name="Brannstrom I.O."/>
            <person name="Guillou S."/>
            <person name="Cros-Aarteil S."/>
            <person name="Calhoun S."/>
            <person name="Haridas S."/>
            <person name="Kuo A."/>
            <person name="Mondo S."/>
            <person name="Pangilinan J."/>
            <person name="Riley R."/>
            <person name="LaButti K."/>
            <person name="Andreopoulos B."/>
            <person name="Lipzen A."/>
            <person name="Chen C."/>
            <person name="Yan M."/>
            <person name="Daum C."/>
            <person name="Ng V."/>
            <person name="Clum A."/>
            <person name="Steindorff A."/>
            <person name="Ohm R.A."/>
            <person name="Martin F."/>
            <person name="Silar P."/>
            <person name="Natvig D.O."/>
            <person name="Lalanne C."/>
            <person name="Gautier V."/>
            <person name="Ament-Velasquez S.L."/>
            <person name="Kruys A."/>
            <person name="Hutchinson M.I."/>
            <person name="Powell A.J."/>
            <person name="Barry K."/>
            <person name="Miller A.N."/>
            <person name="Grigoriev I.V."/>
            <person name="Debuchy R."/>
            <person name="Gladieux P."/>
            <person name="Hiltunen Thoren M."/>
            <person name="Johannesson H."/>
        </authorList>
    </citation>
    <scope>NUCLEOTIDE SEQUENCE</scope>
    <source>
        <strain evidence="4">CBS 123565</strain>
    </source>
</reference>